<name>A0ABD3FIS4_9STRA</name>
<gene>
    <name evidence="1" type="ORF">V7S43_008548</name>
</gene>
<organism evidence="1 2">
    <name type="scientific">Phytophthora oleae</name>
    <dbReference type="NCBI Taxonomy" id="2107226"/>
    <lineage>
        <taxon>Eukaryota</taxon>
        <taxon>Sar</taxon>
        <taxon>Stramenopiles</taxon>
        <taxon>Oomycota</taxon>
        <taxon>Peronosporomycetes</taxon>
        <taxon>Peronosporales</taxon>
        <taxon>Peronosporaceae</taxon>
        <taxon>Phytophthora</taxon>
    </lineage>
</organism>
<accession>A0ABD3FIS4</accession>
<evidence type="ECO:0000313" key="1">
    <source>
        <dbReference type="EMBL" id="KAL3666297.1"/>
    </source>
</evidence>
<dbReference type="AlphaFoldDB" id="A0ABD3FIS4"/>
<keyword evidence="2" id="KW-1185">Reference proteome</keyword>
<sequence>MVPSSREVGVYIAQWLVTAGLPYNTVATEDFKVLVQRLTGDQGATIFAGATFRDLLEVMFAKFCKNTRKLLVRQFKAAHGRPFLNVHHDDWTTGNGKVSVLGMSVSFIDVTWQHRELALLLTVGNLTHVSADVHKMVESSVVGSNRLLI</sequence>
<evidence type="ECO:0000313" key="2">
    <source>
        <dbReference type="Proteomes" id="UP001632037"/>
    </source>
</evidence>
<dbReference type="EMBL" id="JBIMZQ010000017">
    <property type="protein sequence ID" value="KAL3666297.1"/>
    <property type="molecule type" value="Genomic_DNA"/>
</dbReference>
<dbReference type="Proteomes" id="UP001632037">
    <property type="component" value="Unassembled WGS sequence"/>
</dbReference>
<comment type="caution">
    <text evidence="1">The sequence shown here is derived from an EMBL/GenBank/DDBJ whole genome shotgun (WGS) entry which is preliminary data.</text>
</comment>
<protein>
    <submittedName>
        <fullName evidence="1">Uncharacterized protein</fullName>
    </submittedName>
</protein>
<reference evidence="1 2" key="1">
    <citation type="submission" date="2024-09" db="EMBL/GenBank/DDBJ databases">
        <title>Genome sequencing and assembly of Phytophthora oleae, isolate VK10A, causative agent of rot of olive drupes.</title>
        <authorList>
            <person name="Conti Taguali S."/>
            <person name="Riolo M."/>
            <person name="La Spada F."/>
            <person name="Cacciola S.O."/>
            <person name="Dionisio G."/>
        </authorList>
    </citation>
    <scope>NUCLEOTIDE SEQUENCE [LARGE SCALE GENOMIC DNA]</scope>
    <source>
        <strain evidence="1 2">VK10A</strain>
    </source>
</reference>
<proteinExistence type="predicted"/>